<protein>
    <submittedName>
        <fullName evidence="2">Uncharacterized protein</fullName>
    </submittedName>
</protein>
<dbReference type="Proteomes" id="UP000799777">
    <property type="component" value="Unassembled WGS sequence"/>
</dbReference>
<feature type="region of interest" description="Disordered" evidence="1">
    <location>
        <begin position="1"/>
        <end position="62"/>
    </location>
</feature>
<feature type="compositionally biased region" description="Basic residues" evidence="1">
    <location>
        <begin position="1"/>
        <end position="11"/>
    </location>
</feature>
<sequence length="62" mass="6802">LKLSQKGKRQASKSPARDPSKNKRQKRVGDASGGEAAPKAPSPPLRQTQRHGRNVILPSRYN</sequence>
<evidence type="ECO:0000313" key="3">
    <source>
        <dbReference type="Proteomes" id="UP000799777"/>
    </source>
</evidence>
<dbReference type="EMBL" id="ML978557">
    <property type="protein sequence ID" value="KAF2022537.1"/>
    <property type="molecule type" value="Genomic_DNA"/>
</dbReference>
<keyword evidence="3" id="KW-1185">Reference proteome</keyword>
<reference evidence="2" key="1">
    <citation type="journal article" date="2020" name="Stud. Mycol.">
        <title>101 Dothideomycetes genomes: a test case for predicting lifestyles and emergence of pathogens.</title>
        <authorList>
            <person name="Haridas S."/>
            <person name="Albert R."/>
            <person name="Binder M."/>
            <person name="Bloem J."/>
            <person name="Labutti K."/>
            <person name="Salamov A."/>
            <person name="Andreopoulos B."/>
            <person name="Baker S."/>
            <person name="Barry K."/>
            <person name="Bills G."/>
            <person name="Bluhm B."/>
            <person name="Cannon C."/>
            <person name="Castanera R."/>
            <person name="Culley D."/>
            <person name="Daum C."/>
            <person name="Ezra D."/>
            <person name="Gonzalez J."/>
            <person name="Henrissat B."/>
            <person name="Kuo A."/>
            <person name="Liang C."/>
            <person name="Lipzen A."/>
            <person name="Lutzoni F."/>
            <person name="Magnuson J."/>
            <person name="Mondo S."/>
            <person name="Nolan M."/>
            <person name="Ohm R."/>
            <person name="Pangilinan J."/>
            <person name="Park H.-J."/>
            <person name="Ramirez L."/>
            <person name="Alfaro M."/>
            <person name="Sun H."/>
            <person name="Tritt A."/>
            <person name="Yoshinaga Y."/>
            <person name="Zwiers L.-H."/>
            <person name="Turgeon B."/>
            <person name="Goodwin S."/>
            <person name="Spatafora J."/>
            <person name="Crous P."/>
            <person name="Grigoriev I."/>
        </authorList>
    </citation>
    <scope>NUCLEOTIDE SEQUENCE</scope>
    <source>
        <strain evidence="2">CBS 110217</strain>
    </source>
</reference>
<name>A0A9P4GW13_9PLEO</name>
<gene>
    <name evidence="2" type="ORF">EK21DRAFT_83152</name>
</gene>
<evidence type="ECO:0000256" key="1">
    <source>
        <dbReference type="SAM" id="MobiDB-lite"/>
    </source>
</evidence>
<comment type="caution">
    <text evidence="2">The sequence shown here is derived from an EMBL/GenBank/DDBJ whole genome shotgun (WGS) entry which is preliminary data.</text>
</comment>
<feature type="non-terminal residue" evidence="2">
    <location>
        <position position="1"/>
    </location>
</feature>
<organism evidence="2 3">
    <name type="scientific">Setomelanomma holmii</name>
    <dbReference type="NCBI Taxonomy" id="210430"/>
    <lineage>
        <taxon>Eukaryota</taxon>
        <taxon>Fungi</taxon>
        <taxon>Dikarya</taxon>
        <taxon>Ascomycota</taxon>
        <taxon>Pezizomycotina</taxon>
        <taxon>Dothideomycetes</taxon>
        <taxon>Pleosporomycetidae</taxon>
        <taxon>Pleosporales</taxon>
        <taxon>Pleosporineae</taxon>
        <taxon>Phaeosphaeriaceae</taxon>
        <taxon>Setomelanomma</taxon>
    </lineage>
</organism>
<proteinExistence type="predicted"/>
<accession>A0A9P4GW13</accession>
<evidence type="ECO:0000313" key="2">
    <source>
        <dbReference type="EMBL" id="KAF2022537.1"/>
    </source>
</evidence>
<dbReference type="AlphaFoldDB" id="A0A9P4GW13"/>